<organism evidence="1 2">
    <name type="scientific">Panicum virgatum</name>
    <name type="common">Blackwell switchgrass</name>
    <dbReference type="NCBI Taxonomy" id="38727"/>
    <lineage>
        <taxon>Eukaryota</taxon>
        <taxon>Viridiplantae</taxon>
        <taxon>Streptophyta</taxon>
        <taxon>Embryophyta</taxon>
        <taxon>Tracheophyta</taxon>
        <taxon>Spermatophyta</taxon>
        <taxon>Magnoliopsida</taxon>
        <taxon>Liliopsida</taxon>
        <taxon>Poales</taxon>
        <taxon>Poaceae</taxon>
        <taxon>PACMAD clade</taxon>
        <taxon>Panicoideae</taxon>
        <taxon>Panicodae</taxon>
        <taxon>Paniceae</taxon>
        <taxon>Panicinae</taxon>
        <taxon>Panicum</taxon>
        <taxon>Panicum sect. Hiantes</taxon>
    </lineage>
</organism>
<accession>A0A8T0PHY7</accession>
<comment type="caution">
    <text evidence="1">The sequence shown here is derived from an EMBL/GenBank/DDBJ whole genome shotgun (WGS) entry which is preliminary data.</text>
</comment>
<sequence>MWIRRKEGPSPASCSTKFCPSDRLQYYSCVWLVSSQQSCEGFKICVSCD</sequence>
<evidence type="ECO:0000313" key="1">
    <source>
        <dbReference type="EMBL" id="KAG2560528.1"/>
    </source>
</evidence>
<name>A0A8T0PHY7_PANVG</name>
<protein>
    <submittedName>
        <fullName evidence="1">Uncharacterized protein</fullName>
    </submittedName>
</protein>
<proteinExistence type="predicted"/>
<dbReference type="AlphaFoldDB" id="A0A8T0PHY7"/>
<dbReference type="Proteomes" id="UP000823388">
    <property type="component" value="Chromosome 8K"/>
</dbReference>
<evidence type="ECO:0000313" key="2">
    <source>
        <dbReference type="Proteomes" id="UP000823388"/>
    </source>
</evidence>
<dbReference type="EMBL" id="CM029051">
    <property type="protein sequence ID" value="KAG2560528.1"/>
    <property type="molecule type" value="Genomic_DNA"/>
</dbReference>
<gene>
    <name evidence="1" type="ORF">PVAP13_8KG066784</name>
</gene>
<keyword evidence="2" id="KW-1185">Reference proteome</keyword>
<reference evidence="1" key="1">
    <citation type="submission" date="2020-05" db="EMBL/GenBank/DDBJ databases">
        <title>WGS assembly of Panicum virgatum.</title>
        <authorList>
            <person name="Lovell J.T."/>
            <person name="Jenkins J."/>
            <person name="Shu S."/>
            <person name="Juenger T.E."/>
            <person name="Schmutz J."/>
        </authorList>
    </citation>
    <scope>NUCLEOTIDE SEQUENCE</scope>
    <source>
        <strain evidence="1">AP13</strain>
    </source>
</reference>